<keyword evidence="2 4" id="KW-0819">tRNA processing</keyword>
<dbReference type="GO" id="GO:0003676">
    <property type="term" value="F:nucleic acid binding"/>
    <property type="evidence" value="ECO:0007669"/>
    <property type="project" value="InterPro"/>
</dbReference>
<feature type="active site" evidence="5">
    <location>
        <position position="342"/>
    </location>
</feature>
<proteinExistence type="inferred from homology"/>
<dbReference type="GO" id="GO:0000379">
    <property type="term" value="P:tRNA-type intron splice site recognition and cleavage"/>
    <property type="evidence" value="ECO:0007669"/>
    <property type="project" value="TreeGrafter"/>
</dbReference>
<keyword evidence="7" id="KW-0540">Nuclease</keyword>
<reference evidence="7" key="1">
    <citation type="journal article" date="2023" name="PhytoFront">
        <title>Draft Genome Resources of Seven Strains of Tilletia horrida, Causal Agent of Kernel Smut of Rice.</title>
        <authorList>
            <person name="Khanal S."/>
            <person name="Antony Babu S."/>
            <person name="Zhou X.G."/>
        </authorList>
    </citation>
    <scope>NUCLEOTIDE SEQUENCE</scope>
    <source>
        <strain evidence="7">TX6</strain>
    </source>
</reference>
<dbReference type="GO" id="GO:0000213">
    <property type="term" value="F:tRNA-intron lyase activity"/>
    <property type="evidence" value="ECO:0007669"/>
    <property type="project" value="UniProtKB-UniRule"/>
</dbReference>
<evidence type="ECO:0000256" key="3">
    <source>
        <dbReference type="ARBA" id="ARBA00023239"/>
    </source>
</evidence>
<dbReference type="Gene3D" id="3.40.1350.10">
    <property type="match status" value="1"/>
</dbReference>
<gene>
    <name evidence="7" type="primary">SEN2</name>
    <name evidence="7" type="ORF">OC846_002921</name>
</gene>
<dbReference type="GO" id="GO:0005737">
    <property type="term" value="C:cytoplasm"/>
    <property type="evidence" value="ECO:0007669"/>
    <property type="project" value="TreeGrafter"/>
</dbReference>
<dbReference type="InterPro" id="IPR006677">
    <property type="entry name" value="tRNA_intron_Endonuc_cat-like"/>
</dbReference>
<evidence type="ECO:0000256" key="4">
    <source>
        <dbReference type="PIRNR" id="PIRNR011789"/>
    </source>
</evidence>
<sequence>MASSKRSAQEKRSLYSRLLPVNFFSSAPSSSSSSQQQQQPQTQFQAHFDPSLSVVWLDFHASSKTASHTDNLHLWYSGFFGKGTLSRSEPTWHERTLASVQIQRARQQGRLGQEKLTPEEMTAFRRRERVQAKIERAKLAVKAGTMLQDGIVALGGSIEDAEGEAEPESQDQEGDEEAYRTFVPGLIHLRPAAKIPGQGKTRGEVLGTQVSQASLEDILNADDDDEEDDIDIMELERMQLSLPETFFLAGMLGVLQVYDAQNRPFSIASLYHTLLQTALPLDQRASVSPSDGAPSMPAQIQQERYLRPDNPFLLHYVAYHHFRSLGWVVKSGLKFCVDLLLYKRGPVFSHAEFAVLVVPVYEDPEDAKSAPFNPPLLNTSGDLDWIKFHTFNRVNSHVQKVRRPDIIVARILALTLSLYHRL</sequence>
<dbReference type="Proteomes" id="UP001176517">
    <property type="component" value="Unassembled WGS sequence"/>
</dbReference>
<keyword evidence="7" id="KW-0378">Hydrolase</keyword>
<keyword evidence="8" id="KW-1185">Reference proteome</keyword>
<dbReference type="InterPro" id="IPR011856">
    <property type="entry name" value="tRNA_endonuc-like_dom_sf"/>
</dbReference>
<dbReference type="EMBL" id="JAPDMZ010000063">
    <property type="protein sequence ID" value="KAK0552414.1"/>
    <property type="molecule type" value="Genomic_DNA"/>
</dbReference>
<dbReference type="EC" id="4.6.1.16" evidence="4"/>
<comment type="similarity">
    <text evidence="1 4">Belongs to the tRNA-intron endonuclease family.</text>
</comment>
<dbReference type="SUPFAM" id="SSF53032">
    <property type="entry name" value="tRNA-intron endonuclease catalytic domain-like"/>
    <property type="match status" value="1"/>
</dbReference>
<dbReference type="Pfam" id="PF01974">
    <property type="entry name" value="tRNA_int_endo"/>
    <property type="match status" value="1"/>
</dbReference>
<feature type="domain" description="tRNA intron endonuclease catalytic" evidence="6">
    <location>
        <begin position="312"/>
        <end position="361"/>
    </location>
</feature>
<dbReference type="PANTHER" id="PTHR21227">
    <property type="entry name" value="TRNA-SPLICING ENDONUCLEASE SUBUNIT SEN2"/>
    <property type="match status" value="1"/>
</dbReference>
<keyword evidence="7" id="KW-0255">Endonuclease</keyword>
<dbReference type="PIRSF" id="PIRSF011789">
    <property type="entry name" value="tRNA_splic_SEN2"/>
    <property type="match status" value="1"/>
</dbReference>
<dbReference type="AlphaFoldDB" id="A0AAN6GR54"/>
<evidence type="ECO:0000256" key="5">
    <source>
        <dbReference type="PIRSR" id="PIRSR011789-1"/>
    </source>
</evidence>
<accession>A0AAN6GR54</accession>
<dbReference type="CDD" id="cd22363">
    <property type="entry name" value="tRNA-intron_lyase_C"/>
    <property type="match status" value="1"/>
</dbReference>
<protein>
    <recommendedName>
        <fullName evidence="4">tRNA-splicing endonuclease subunit Sen2</fullName>
        <ecNumber evidence="4">4.6.1.16</ecNumber>
    </recommendedName>
</protein>
<dbReference type="GO" id="GO:0000214">
    <property type="term" value="C:tRNA-intron endonuclease complex"/>
    <property type="evidence" value="ECO:0007669"/>
    <property type="project" value="UniProtKB-UniRule"/>
</dbReference>
<organism evidence="7 8">
    <name type="scientific">Tilletia horrida</name>
    <dbReference type="NCBI Taxonomy" id="155126"/>
    <lineage>
        <taxon>Eukaryota</taxon>
        <taxon>Fungi</taxon>
        <taxon>Dikarya</taxon>
        <taxon>Basidiomycota</taxon>
        <taxon>Ustilaginomycotina</taxon>
        <taxon>Exobasidiomycetes</taxon>
        <taxon>Tilletiales</taxon>
        <taxon>Tilletiaceae</taxon>
        <taxon>Tilletia</taxon>
    </lineage>
</organism>
<dbReference type="InterPro" id="IPR036167">
    <property type="entry name" value="tRNA_intron_Endo_cat-like_sf"/>
</dbReference>
<dbReference type="PANTHER" id="PTHR21227:SF0">
    <property type="entry name" value="TRNA-SPLICING ENDONUCLEASE SUBUNIT SEN2"/>
    <property type="match status" value="1"/>
</dbReference>
<name>A0AAN6GR54_9BASI</name>
<feature type="active site" evidence="5">
    <location>
        <position position="400"/>
    </location>
</feature>
<keyword evidence="3 4" id="KW-0456">Lyase</keyword>
<evidence type="ECO:0000313" key="7">
    <source>
        <dbReference type="EMBL" id="KAK0552414.1"/>
    </source>
</evidence>
<evidence type="ECO:0000256" key="2">
    <source>
        <dbReference type="ARBA" id="ARBA00022694"/>
    </source>
</evidence>
<evidence type="ECO:0000259" key="6">
    <source>
        <dbReference type="Pfam" id="PF01974"/>
    </source>
</evidence>
<evidence type="ECO:0000256" key="1">
    <source>
        <dbReference type="ARBA" id="ARBA00008078"/>
    </source>
</evidence>
<comment type="function">
    <text evidence="4">Constitutes one of the two catalytic subunit of the tRNA-splicing endonuclease complex, a complex responsible for identification and cleavage of the splice sites in pre-tRNA. It cleaves pre-tRNA at the 5'- and 3'-splice sites to release the intron. The products are an intron and two tRNA half-molecules bearing 2',3'-cyclic phosphate and 5'-OH termini. There are no conserved sequences at the splice sites, but the intron is invariably located at the same site in the gene, placing the splice sites an invariant distance from the constant structural features of the tRNA body.</text>
</comment>
<dbReference type="InterPro" id="IPR016589">
    <property type="entry name" value="tRNA_splic_SEN2"/>
</dbReference>
<dbReference type="InterPro" id="IPR006676">
    <property type="entry name" value="tRNA_splic"/>
</dbReference>
<feature type="active site" evidence="5">
    <location>
        <position position="350"/>
    </location>
</feature>
<evidence type="ECO:0000313" key="8">
    <source>
        <dbReference type="Proteomes" id="UP001176517"/>
    </source>
</evidence>
<comment type="caution">
    <text evidence="7">The sequence shown here is derived from an EMBL/GenBank/DDBJ whole genome shotgun (WGS) entry which is preliminary data.</text>
</comment>